<evidence type="ECO:0000313" key="2">
    <source>
        <dbReference type="Proteomes" id="UP000054217"/>
    </source>
</evidence>
<organism evidence="1 2">
    <name type="scientific">Pisolithus tinctorius Marx 270</name>
    <dbReference type="NCBI Taxonomy" id="870435"/>
    <lineage>
        <taxon>Eukaryota</taxon>
        <taxon>Fungi</taxon>
        <taxon>Dikarya</taxon>
        <taxon>Basidiomycota</taxon>
        <taxon>Agaricomycotina</taxon>
        <taxon>Agaricomycetes</taxon>
        <taxon>Agaricomycetidae</taxon>
        <taxon>Boletales</taxon>
        <taxon>Sclerodermatineae</taxon>
        <taxon>Pisolithaceae</taxon>
        <taxon>Pisolithus</taxon>
    </lineage>
</organism>
<reference evidence="2" key="2">
    <citation type="submission" date="2015-01" db="EMBL/GenBank/DDBJ databases">
        <title>Evolutionary Origins and Diversification of the Mycorrhizal Mutualists.</title>
        <authorList>
            <consortium name="DOE Joint Genome Institute"/>
            <consortium name="Mycorrhizal Genomics Consortium"/>
            <person name="Kohler A."/>
            <person name="Kuo A."/>
            <person name="Nagy L.G."/>
            <person name="Floudas D."/>
            <person name="Copeland A."/>
            <person name="Barry K.W."/>
            <person name="Cichocki N."/>
            <person name="Veneault-Fourrey C."/>
            <person name="LaButti K."/>
            <person name="Lindquist E.A."/>
            <person name="Lipzen A."/>
            <person name="Lundell T."/>
            <person name="Morin E."/>
            <person name="Murat C."/>
            <person name="Riley R."/>
            <person name="Ohm R."/>
            <person name="Sun H."/>
            <person name="Tunlid A."/>
            <person name="Henrissat B."/>
            <person name="Grigoriev I.V."/>
            <person name="Hibbett D.S."/>
            <person name="Martin F."/>
        </authorList>
    </citation>
    <scope>NUCLEOTIDE SEQUENCE [LARGE SCALE GENOMIC DNA]</scope>
    <source>
        <strain evidence="2">Marx 270</strain>
    </source>
</reference>
<evidence type="ECO:0000313" key="1">
    <source>
        <dbReference type="EMBL" id="KIO14906.1"/>
    </source>
</evidence>
<dbReference type="Proteomes" id="UP000054217">
    <property type="component" value="Unassembled WGS sequence"/>
</dbReference>
<accession>A0A0C3PYV5</accession>
<sequence>MIYMPFGACTLLVSLRSRIVTITRSCELTAITFGLQYSEYAGKGGESIPSISVVFFSLDTGFIDRLVSRLSVLVSEGSMIEV</sequence>
<dbReference type="InParanoid" id="A0A0C3PYV5"/>
<dbReference type="HOGENOM" id="CLU_2559189_0_0_1"/>
<dbReference type="AlphaFoldDB" id="A0A0C3PYV5"/>
<name>A0A0C3PYV5_PISTI</name>
<protein>
    <submittedName>
        <fullName evidence="1">Uncharacterized protein</fullName>
    </submittedName>
</protein>
<gene>
    <name evidence="1" type="ORF">M404DRAFT_991649</name>
</gene>
<keyword evidence="2" id="KW-1185">Reference proteome</keyword>
<proteinExistence type="predicted"/>
<dbReference type="EMBL" id="KN831944">
    <property type="protein sequence ID" value="KIO14906.1"/>
    <property type="molecule type" value="Genomic_DNA"/>
</dbReference>
<reference evidence="1 2" key="1">
    <citation type="submission" date="2014-04" db="EMBL/GenBank/DDBJ databases">
        <authorList>
            <consortium name="DOE Joint Genome Institute"/>
            <person name="Kuo A."/>
            <person name="Kohler A."/>
            <person name="Costa M.D."/>
            <person name="Nagy L.G."/>
            <person name="Floudas D."/>
            <person name="Copeland A."/>
            <person name="Barry K.W."/>
            <person name="Cichocki N."/>
            <person name="Veneault-Fourrey C."/>
            <person name="LaButti K."/>
            <person name="Lindquist E.A."/>
            <person name="Lipzen A."/>
            <person name="Lundell T."/>
            <person name="Morin E."/>
            <person name="Murat C."/>
            <person name="Sun H."/>
            <person name="Tunlid A."/>
            <person name="Henrissat B."/>
            <person name="Grigoriev I.V."/>
            <person name="Hibbett D.S."/>
            <person name="Martin F."/>
            <person name="Nordberg H.P."/>
            <person name="Cantor M.N."/>
            <person name="Hua S.X."/>
        </authorList>
    </citation>
    <scope>NUCLEOTIDE SEQUENCE [LARGE SCALE GENOMIC DNA]</scope>
    <source>
        <strain evidence="1 2">Marx 270</strain>
    </source>
</reference>